<sequence>MPWREAGEVIGRDERGRANGGGDEEAMRNDEHKCRVPASAVSGAGERRGTEMGTGEKRGVWLGKTLNRDLHRCTPDATTPACDYPVRLPFQASGQFESPRLRDFEYFQFETSSGFQGSFSGELCFPATFATSFNLQGSEFLTLRSGFWCRLLSLWNVDCVIVLHLLSFHDLTMEQPTIAIDESMVPSDDMS</sequence>
<dbReference type="Proteomes" id="UP001153076">
    <property type="component" value="Unassembled WGS sequence"/>
</dbReference>
<evidence type="ECO:0000256" key="1">
    <source>
        <dbReference type="SAM" id="MobiDB-lite"/>
    </source>
</evidence>
<proteinExistence type="predicted"/>
<evidence type="ECO:0000313" key="3">
    <source>
        <dbReference type="Proteomes" id="UP001153076"/>
    </source>
</evidence>
<comment type="caution">
    <text evidence="2">The sequence shown here is derived from an EMBL/GenBank/DDBJ whole genome shotgun (WGS) entry which is preliminary data.</text>
</comment>
<dbReference type="AlphaFoldDB" id="A0A9Q1JJM7"/>
<gene>
    <name evidence="2" type="ORF">Cgig2_019203</name>
</gene>
<dbReference type="EMBL" id="JAKOGI010002778">
    <property type="protein sequence ID" value="KAJ8421338.1"/>
    <property type="molecule type" value="Genomic_DNA"/>
</dbReference>
<keyword evidence="3" id="KW-1185">Reference proteome</keyword>
<feature type="region of interest" description="Disordered" evidence="1">
    <location>
        <begin position="1"/>
        <end position="30"/>
    </location>
</feature>
<accession>A0A9Q1JJM7</accession>
<organism evidence="2 3">
    <name type="scientific">Carnegiea gigantea</name>
    <dbReference type="NCBI Taxonomy" id="171969"/>
    <lineage>
        <taxon>Eukaryota</taxon>
        <taxon>Viridiplantae</taxon>
        <taxon>Streptophyta</taxon>
        <taxon>Embryophyta</taxon>
        <taxon>Tracheophyta</taxon>
        <taxon>Spermatophyta</taxon>
        <taxon>Magnoliopsida</taxon>
        <taxon>eudicotyledons</taxon>
        <taxon>Gunneridae</taxon>
        <taxon>Pentapetalae</taxon>
        <taxon>Caryophyllales</taxon>
        <taxon>Cactineae</taxon>
        <taxon>Cactaceae</taxon>
        <taxon>Cactoideae</taxon>
        <taxon>Echinocereeae</taxon>
        <taxon>Carnegiea</taxon>
    </lineage>
</organism>
<feature type="compositionally biased region" description="Basic and acidic residues" evidence="1">
    <location>
        <begin position="1"/>
        <end position="17"/>
    </location>
</feature>
<evidence type="ECO:0000313" key="2">
    <source>
        <dbReference type="EMBL" id="KAJ8421338.1"/>
    </source>
</evidence>
<name>A0A9Q1JJM7_9CARY</name>
<protein>
    <submittedName>
        <fullName evidence="2">Uncharacterized protein</fullName>
    </submittedName>
</protein>
<reference evidence="2" key="1">
    <citation type="submission" date="2022-04" db="EMBL/GenBank/DDBJ databases">
        <title>Carnegiea gigantea Genome sequencing and assembly v2.</title>
        <authorList>
            <person name="Copetti D."/>
            <person name="Sanderson M.J."/>
            <person name="Burquez A."/>
            <person name="Wojciechowski M.F."/>
        </authorList>
    </citation>
    <scope>NUCLEOTIDE SEQUENCE</scope>
    <source>
        <strain evidence="2">SGP5-SGP5p</strain>
        <tissue evidence="2">Aerial part</tissue>
    </source>
</reference>